<proteinExistence type="predicted"/>
<evidence type="ECO:0000313" key="1">
    <source>
        <dbReference type="EMBL" id="ONK78739.1"/>
    </source>
</evidence>
<name>A0A5P1FP47_ASPOF</name>
<dbReference type="AlphaFoldDB" id="A0A5P1FP47"/>
<dbReference type="Gramene" id="ONK78739">
    <property type="protein sequence ID" value="ONK78739"/>
    <property type="gene ID" value="A4U43_C02F21920"/>
</dbReference>
<accession>A0A5P1FP47</accession>
<keyword evidence="2" id="KW-1185">Reference proteome</keyword>
<dbReference type="InterPro" id="IPR035513">
    <property type="entry name" value="Invertase/methylesterase_inhib"/>
</dbReference>
<protein>
    <submittedName>
        <fullName evidence="1">Uncharacterized protein</fullName>
    </submittedName>
</protein>
<reference evidence="2" key="1">
    <citation type="journal article" date="2017" name="Nat. Commun.">
        <title>The asparagus genome sheds light on the origin and evolution of a young Y chromosome.</title>
        <authorList>
            <person name="Harkess A."/>
            <person name="Zhou J."/>
            <person name="Xu C."/>
            <person name="Bowers J.E."/>
            <person name="Van der Hulst R."/>
            <person name="Ayyampalayam S."/>
            <person name="Mercati F."/>
            <person name="Riccardi P."/>
            <person name="McKain M.R."/>
            <person name="Kakrana A."/>
            <person name="Tang H."/>
            <person name="Ray J."/>
            <person name="Groenendijk J."/>
            <person name="Arikit S."/>
            <person name="Mathioni S.M."/>
            <person name="Nakano M."/>
            <person name="Shan H."/>
            <person name="Telgmann-Rauber A."/>
            <person name="Kanno A."/>
            <person name="Yue Z."/>
            <person name="Chen H."/>
            <person name="Li W."/>
            <person name="Chen Y."/>
            <person name="Xu X."/>
            <person name="Zhang Y."/>
            <person name="Luo S."/>
            <person name="Chen H."/>
            <person name="Gao J."/>
            <person name="Mao Z."/>
            <person name="Pires J.C."/>
            <person name="Luo M."/>
            <person name="Kudrna D."/>
            <person name="Wing R.A."/>
            <person name="Meyers B.C."/>
            <person name="Yi K."/>
            <person name="Kong H."/>
            <person name="Lavrijsen P."/>
            <person name="Sunseri F."/>
            <person name="Falavigna A."/>
            <person name="Ye Y."/>
            <person name="Leebens-Mack J.H."/>
            <person name="Chen G."/>
        </authorList>
    </citation>
    <scope>NUCLEOTIDE SEQUENCE [LARGE SCALE GENOMIC DNA]</scope>
    <source>
        <strain evidence="2">cv. DH0086</strain>
    </source>
</reference>
<dbReference type="SUPFAM" id="SSF101148">
    <property type="entry name" value="Plant invertase/pectin methylesterase inhibitor"/>
    <property type="match status" value="1"/>
</dbReference>
<evidence type="ECO:0000313" key="2">
    <source>
        <dbReference type="Proteomes" id="UP000243459"/>
    </source>
</evidence>
<dbReference type="Proteomes" id="UP000243459">
    <property type="component" value="Chromosome 2"/>
</dbReference>
<dbReference type="EMBL" id="CM007382">
    <property type="protein sequence ID" value="ONK78739.1"/>
    <property type="molecule type" value="Genomic_DNA"/>
</dbReference>
<organism evidence="1 2">
    <name type="scientific">Asparagus officinalis</name>
    <name type="common">Garden asparagus</name>
    <dbReference type="NCBI Taxonomy" id="4686"/>
    <lineage>
        <taxon>Eukaryota</taxon>
        <taxon>Viridiplantae</taxon>
        <taxon>Streptophyta</taxon>
        <taxon>Embryophyta</taxon>
        <taxon>Tracheophyta</taxon>
        <taxon>Spermatophyta</taxon>
        <taxon>Magnoliopsida</taxon>
        <taxon>Liliopsida</taxon>
        <taxon>Asparagales</taxon>
        <taxon>Asparagaceae</taxon>
        <taxon>Asparagoideae</taxon>
        <taxon>Asparagus</taxon>
    </lineage>
</organism>
<dbReference type="Gene3D" id="1.20.140.40">
    <property type="entry name" value="Invertase/pectin methylesterase inhibitor family protein"/>
    <property type="match status" value="1"/>
</dbReference>
<sequence>MIDGARSARDKARGMAVNDEHYDPINMCNRTMGSAMGDVKDALTGMAEDDYGTVNTMLDSYVHSIGVCLEGGPSRKPPQALVGDMQKLHDLYENGKKLSALVSPKSVLLFKALSMHLATAKMEAEKLIDHPRTKDPLKSEVLPLCIKMYTKAASKIEKANSTEDIGEAWRYVDEASRAWRACCHEKADDCPQYDRHESLETYRSIVDQIIHAFWPQVSSGSKAAAPSTSKGSGGDLKAAAWDHNIKIRRA</sequence>
<gene>
    <name evidence="1" type="ORF">A4U43_C02F21920</name>
</gene>